<protein>
    <submittedName>
        <fullName evidence="1">Uncharacterized protein</fullName>
    </submittedName>
</protein>
<evidence type="ECO:0000313" key="3">
    <source>
        <dbReference type="Proteomes" id="UP000279307"/>
    </source>
</evidence>
<proteinExistence type="predicted"/>
<accession>A0A3L8DKW5</accession>
<reference evidence="1" key="2">
    <citation type="submission" date="2018-07" db="EMBL/GenBank/DDBJ databases">
        <authorList>
            <person name="Mckenzie S.K."/>
            <person name="Kronauer D.J.C."/>
        </authorList>
    </citation>
    <scope>NUCLEOTIDE SEQUENCE</scope>
    <source>
        <strain evidence="1">Clonal line C1</strain>
    </source>
</reference>
<dbReference type="EMBL" id="QOIP01000007">
    <property type="protein sequence ID" value="RLU20822.1"/>
    <property type="molecule type" value="Genomic_DNA"/>
</dbReference>
<comment type="caution">
    <text evidence="1">The sequence shown here is derived from an EMBL/GenBank/DDBJ whole genome shotgun (WGS) entry which is preliminary data.</text>
</comment>
<evidence type="ECO:0000313" key="1">
    <source>
        <dbReference type="EMBL" id="RLU20478.1"/>
    </source>
</evidence>
<reference evidence="1 3" key="1">
    <citation type="journal article" date="2018" name="Genome Res.">
        <title>The genomic architecture and molecular evolution of ant odorant receptors.</title>
        <authorList>
            <person name="McKenzie S.K."/>
            <person name="Kronauer D.J.C."/>
        </authorList>
    </citation>
    <scope>NUCLEOTIDE SEQUENCE [LARGE SCALE GENOMIC DNA]</scope>
    <source>
        <strain evidence="1">Clonal line C1</strain>
    </source>
</reference>
<dbReference type="EMBL" id="QOIP01000007">
    <property type="protein sequence ID" value="RLU20478.1"/>
    <property type="molecule type" value="Genomic_DNA"/>
</dbReference>
<dbReference type="AlphaFoldDB" id="A0A3L8DKW5"/>
<organism evidence="1 3">
    <name type="scientific">Ooceraea biroi</name>
    <name type="common">Clonal raider ant</name>
    <name type="synonym">Cerapachys biroi</name>
    <dbReference type="NCBI Taxonomy" id="2015173"/>
    <lineage>
        <taxon>Eukaryota</taxon>
        <taxon>Metazoa</taxon>
        <taxon>Ecdysozoa</taxon>
        <taxon>Arthropoda</taxon>
        <taxon>Hexapoda</taxon>
        <taxon>Insecta</taxon>
        <taxon>Pterygota</taxon>
        <taxon>Neoptera</taxon>
        <taxon>Endopterygota</taxon>
        <taxon>Hymenoptera</taxon>
        <taxon>Apocrita</taxon>
        <taxon>Aculeata</taxon>
        <taxon>Formicoidea</taxon>
        <taxon>Formicidae</taxon>
        <taxon>Dorylinae</taxon>
        <taxon>Ooceraea</taxon>
    </lineage>
</organism>
<evidence type="ECO:0000313" key="2">
    <source>
        <dbReference type="EMBL" id="RLU20822.1"/>
    </source>
</evidence>
<feature type="non-terminal residue" evidence="1">
    <location>
        <position position="18"/>
    </location>
</feature>
<gene>
    <name evidence="1" type="ORF">DMN91_007088</name>
    <name evidence="2" type="ORF">DMN91_007436</name>
</gene>
<name>A0A3L8DKW5_OOCBI</name>
<sequence>MDILRERTCYKARLDRTT</sequence>
<dbReference type="Proteomes" id="UP000279307">
    <property type="component" value="Chromosome 7"/>
</dbReference>